<feature type="transmembrane region" description="Helical" evidence="5">
    <location>
        <begin position="351"/>
        <end position="373"/>
    </location>
</feature>
<feature type="transmembrane region" description="Helical" evidence="5">
    <location>
        <begin position="241"/>
        <end position="267"/>
    </location>
</feature>
<keyword evidence="5" id="KW-0472">Membrane</keyword>
<keyword evidence="2" id="KW-0677">Repeat</keyword>
<dbReference type="SMART" id="SM01420">
    <property type="entry name" value="TRP_2"/>
    <property type="match status" value="1"/>
</dbReference>
<dbReference type="PANTHER" id="PTHR10117">
    <property type="entry name" value="TRANSIENT RECEPTOR POTENTIAL CHANNEL"/>
    <property type="match status" value="1"/>
</dbReference>
<keyword evidence="5" id="KW-0812">Transmembrane</keyword>
<keyword evidence="3" id="KW-0406">Ion transport</keyword>
<sequence length="521" mass="59803">MTLGIREDISEDGLRYRIYRAMSTPAYISLAYIDPVKAAFDLSTDIDSMAQSRNIEDTSQFVGHPKCQKIVKKEWLDRQPLWHTRNGWLWTILYGLYCVLVYECLMPILALIYIIAPCSPVTKILDNPKAKFIMDMFSCFNFLVLVIVLNIIIDSPGDVSSNTLYSRFLVTIFVYDIALLLKEIRQVVRHGGKAHFVNVLTYIDIIILVSFLVDIIMRFLMYNHVGNLLYMLLYKDLWTPGILILACIRFMHYIYNSLYLGSMLLLFTAMKDDVVRFLCIFAMVVLSFALGFYYMYVGVDKTAFNEFSSTVATLITVIFGADASTNLKVEVLYNTTGGKYDATRPFWVIGYWLYILFGTSTLVVLLNICIAMMSDTYARLKESIDMLWKFRRTQIWVDYFNAPVLPAPYNIIPSVSCVNALVASFCCTKERTIEGTTDTFQMNGGTYLRQEHSLKTPLTYDELMTVLLTRYVAETGIAKIKNFPTKTHPDFQMHFRQGHTLHNGYIQSSRNRAYMADIVLG</sequence>
<evidence type="ECO:0000313" key="8">
    <source>
        <dbReference type="RefSeq" id="XP_006825411.1"/>
    </source>
</evidence>
<dbReference type="RefSeq" id="XP_006825411.1">
    <property type="nucleotide sequence ID" value="XM_006825348.1"/>
</dbReference>
<evidence type="ECO:0000256" key="5">
    <source>
        <dbReference type="SAM" id="Phobius"/>
    </source>
</evidence>
<accession>A0ABM0MZH0</accession>
<protein>
    <submittedName>
        <fullName evidence="8">Short transient receptor potential channel 4-like</fullName>
    </submittedName>
</protein>
<feature type="transmembrane region" description="Helical" evidence="5">
    <location>
        <begin position="136"/>
        <end position="153"/>
    </location>
</feature>
<feature type="transmembrane region" description="Helical" evidence="5">
    <location>
        <begin position="274"/>
        <end position="296"/>
    </location>
</feature>
<dbReference type="PRINTS" id="PR01097">
    <property type="entry name" value="TRNSRECEPTRP"/>
</dbReference>
<reference evidence="8" key="1">
    <citation type="submission" date="2025-08" db="UniProtKB">
        <authorList>
            <consortium name="RefSeq"/>
        </authorList>
    </citation>
    <scope>IDENTIFICATION</scope>
    <source>
        <tissue evidence="8">Testes</tissue>
    </source>
</reference>
<dbReference type="InterPro" id="IPR013555">
    <property type="entry name" value="TRP_dom"/>
</dbReference>
<keyword evidence="4" id="KW-0407">Ion channel</keyword>
<gene>
    <name evidence="8" type="primary">LOC100378346</name>
</gene>
<proteinExistence type="predicted"/>
<dbReference type="Proteomes" id="UP000694865">
    <property type="component" value="Unplaced"/>
</dbReference>
<keyword evidence="7" id="KW-1185">Reference proteome</keyword>
<evidence type="ECO:0000259" key="6">
    <source>
        <dbReference type="SMART" id="SM01420"/>
    </source>
</evidence>
<keyword evidence="5" id="KW-1133">Transmembrane helix</keyword>
<evidence type="ECO:0000256" key="2">
    <source>
        <dbReference type="ARBA" id="ARBA00022737"/>
    </source>
</evidence>
<organism evidence="7 8">
    <name type="scientific">Saccoglossus kowalevskii</name>
    <name type="common">Acorn worm</name>
    <dbReference type="NCBI Taxonomy" id="10224"/>
    <lineage>
        <taxon>Eukaryota</taxon>
        <taxon>Metazoa</taxon>
        <taxon>Hemichordata</taxon>
        <taxon>Enteropneusta</taxon>
        <taxon>Harrimaniidae</taxon>
        <taxon>Saccoglossus</taxon>
    </lineage>
</organism>
<feature type="domain" description="Transient receptor ion channel" evidence="6">
    <location>
        <begin position="6"/>
        <end position="60"/>
    </location>
</feature>
<dbReference type="GeneID" id="100378346"/>
<evidence type="ECO:0000256" key="4">
    <source>
        <dbReference type="ARBA" id="ARBA00023303"/>
    </source>
</evidence>
<feature type="transmembrane region" description="Helical" evidence="5">
    <location>
        <begin position="165"/>
        <end position="184"/>
    </location>
</feature>
<evidence type="ECO:0000256" key="1">
    <source>
        <dbReference type="ARBA" id="ARBA00022448"/>
    </source>
</evidence>
<evidence type="ECO:0000313" key="7">
    <source>
        <dbReference type="Proteomes" id="UP000694865"/>
    </source>
</evidence>
<evidence type="ECO:0000256" key="3">
    <source>
        <dbReference type="ARBA" id="ARBA00023065"/>
    </source>
</evidence>
<feature type="transmembrane region" description="Helical" evidence="5">
    <location>
        <begin position="196"/>
        <end position="221"/>
    </location>
</feature>
<dbReference type="Pfam" id="PF08344">
    <property type="entry name" value="TRP_2"/>
    <property type="match status" value="1"/>
</dbReference>
<name>A0ABM0MZH0_SACKO</name>
<feature type="transmembrane region" description="Helical" evidence="5">
    <location>
        <begin position="88"/>
        <end position="115"/>
    </location>
</feature>
<keyword evidence="1" id="KW-0813">Transport</keyword>
<dbReference type="InterPro" id="IPR002153">
    <property type="entry name" value="TRPC_channel"/>
</dbReference>
<dbReference type="PANTHER" id="PTHR10117:SF54">
    <property type="entry name" value="TRANSIENT RECEPTOR POTENTIAL-GAMMA PROTEIN"/>
    <property type="match status" value="1"/>
</dbReference>